<dbReference type="Gene3D" id="2.10.70.10">
    <property type="entry name" value="Complement Module, domain 1"/>
    <property type="match status" value="2"/>
</dbReference>
<evidence type="ECO:0000256" key="2">
    <source>
        <dbReference type="ARBA" id="ARBA00022659"/>
    </source>
</evidence>
<protein>
    <submittedName>
        <fullName evidence="9">Complement factor H-related protein 2-like</fullName>
    </submittedName>
</protein>
<feature type="domain" description="Sushi" evidence="7">
    <location>
        <begin position="72"/>
        <end position="130"/>
    </location>
</feature>
<evidence type="ECO:0000313" key="9">
    <source>
        <dbReference type="RefSeq" id="XP_030640108.1"/>
    </source>
</evidence>
<dbReference type="PANTHER" id="PTHR45785:SF2">
    <property type="entry name" value="COMPLEMENT FACTOR H-RELATED"/>
    <property type="match status" value="1"/>
</dbReference>
<dbReference type="Pfam" id="PF00084">
    <property type="entry name" value="Sushi"/>
    <property type="match status" value="1"/>
</dbReference>
<keyword evidence="3 6" id="KW-0732">Signal</keyword>
<dbReference type="OrthoDB" id="10051774at2759"/>
<comment type="subcellular location">
    <subcellularLocation>
        <location evidence="1">Virion</location>
    </subcellularLocation>
</comment>
<reference evidence="9" key="1">
    <citation type="submission" date="2025-08" db="UniProtKB">
        <authorList>
            <consortium name="RefSeq"/>
        </authorList>
    </citation>
    <scope>IDENTIFICATION</scope>
</reference>
<dbReference type="CDD" id="cd00033">
    <property type="entry name" value="CCP"/>
    <property type="match status" value="1"/>
</dbReference>
<evidence type="ECO:0000256" key="3">
    <source>
        <dbReference type="ARBA" id="ARBA00022729"/>
    </source>
</evidence>
<gene>
    <name evidence="9" type="primary">LOC115820619</name>
</gene>
<dbReference type="Proteomes" id="UP000504632">
    <property type="component" value="Chromosome 9"/>
</dbReference>
<dbReference type="GeneID" id="115820619"/>
<dbReference type="RefSeq" id="XP_030640108.1">
    <property type="nucleotide sequence ID" value="XM_030784248.1"/>
</dbReference>
<dbReference type="PROSITE" id="PS50923">
    <property type="entry name" value="SUSHI"/>
    <property type="match status" value="1"/>
</dbReference>
<evidence type="ECO:0000256" key="1">
    <source>
        <dbReference type="ARBA" id="ARBA00004328"/>
    </source>
</evidence>
<evidence type="ECO:0000256" key="5">
    <source>
        <dbReference type="PROSITE-ProRule" id="PRU00302"/>
    </source>
</evidence>
<name>A0A6J2W768_CHACN</name>
<feature type="disulfide bond" evidence="5">
    <location>
        <begin position="74"/>
        <end position="117"/>
    </location>
</feature>
<dbReference type="InterPro" id="IPR000436">
    <property type="entry name" value="Sushi_SCR_CCP_dom"/>
</dbReference>
<organism evidence="8 9">
    <name type="scientific">Chanos chanos</name>
    <name type="common">Milkfish</name>
    <name type="synonym">Mugil chanos</name>
    <dbReference type="NCBI Taxonomy" id="29144"/>
    <lineage>
        <taxon>Eukaryota</taxon>
        <taxon>Metazoa</taxon>
        <taxon>Chordata</taxon>
        <taxon>Craniata</taxon>
        <taxon>Vertebrata</taxon>
        <taxon>Euteleostomi</taxon>
        <taxon>Actinopterygii</taxon>
        <taxon>Neopterygii</taxon>
        <taxon>Teleostei</taxon>
        <taxon>Ostariophysi</taxon>
        <taxon>Gonorynchiformes</taxon>
        <taxon>Chanidae</taxon>
        <taxon>Chanos</taxon>
    </lineage>
</organism>
<dbReference type="InParanoid" id="A0A6J2W768"/>
<proteinExistence type="predicted"/>
<dbReference type="InterPro" id="IPR035976">
    <property type="entry name" value="Sushi/SCR/CCP_sf"/>
</dbReference>
<accession>A0A6J2W768</accession>
<evidence type="ECO:0000313" key="8">
    <source>
        <dbReference type="Proteomes" id="UP000504632"/>
    </source>
</evidence>
<keyword evidence="2 5" id="KW-0768">Sushi</keyword>
<evidence type="ECO:0000259" key="7">
    <source>
        <dbReference type="PROSITE" id="PS50923"/>
    </source>
</evidence>
<sequence>MKSDLFLLFFFVYVSVDCSSTDTVSEQESKIFLQPGQSIALICSQGIITVEDGQNLKKVFCQTNGDEASRRDQCGPPPTVDSAEVISTVKDQYEEGNRVQYQCHAKYTISLNRHMTCRRGQWTGEVKCFKPCTVTTAEMDKNNIEFKYGDEKKLYVPHLDYITFQCKGWEHQRHPQSPGFRQQCFDGVITLPFCV</sequence>
<dbReference type="SUPFAM" id="SSF57535">
    <property type="entry name" value="Complement control module/SCR domain"/>
    <property type="match status" value="2"/>
</dbReference>
<evidence type="ECO:0000256" key="6">
    <source>
        <dbReference type="SAM" id="SignalP"/>
    </source>
</evidence>
<dbReference type="InterPro" id="IPR051503">
    <property type="entry name" value="ComplSys_Reg/VirEntry_Med"/>
</dbReference>
<dbReference type="SMART" id="SM00032">
    <property type="entry name" value="CCP"/>
    <property type="match status" value="1"/>
</dbReference>
<comment type="caution">
    <text evidence="5">Lacks conserved residue(s) required for the propagation of feature annotation.</text>
</comment>
<feature type="signal peptide" evidence="6">
    <location>
        <begin position="1"/>
        <end position="20"/>
    </location>
</feature>
<evidence type="ECO:0000256" key="4">
    <source>
        <dbReference type="ARBA" id="ARBA00023157"/>
    </source>
</evidence>
<keyword evidence="4 5" id="KW-1015">Disulfide bond</keyword>
<dbReference type="PANTHER" id="PTHR45785">
    <property type="entry name" value="COMPLEMENT FACTOR H-RELATED"/>
    <property type="match status" value="1"/>
</dbReference>
<dbReference type="AlphaFoldDB" id="A0A6J2W768"/>
<feature type="chain" id="PRO_5026820370" evidence="6">
    <location>
        <begin position="21"/>
        <end position="195"/>
    </location>
</feature>
<keyword evidence="8" id="KW-1185">Reference proteome</keyword>